<dbReference type="InterPro" id="IPR005538">
    <property type="entry name" value="LrgA/CidA"/>
</dbReference>
<name>A0ABS2SPB4_9BACI</name>
<evidence type="ECO:0000256" key="1">
    <source>
        <dbReference type="ARBA" id="ARBA00004651"/>
    </source>
</evidence>
<feature type="transmembrane region" description="Helical" evidence="6">
    <location>
        <begin position="62"/>
        <end position="78"/>
    </location>
</feature>
<keyword evidence="4 6" id="KW-1133">Transmembrane helix</keyword>
<keyword evidence="8" id="KW-1185">Reference proteome</keyword>
<dbReference type="RefSeq" id="WP_204464278.1">
    <property type="nucleotide sequence ID" value="NZ_JAFBCV010000001.1"/>
</dbReference>
<dbReference type="Pfam" id="PF03788">
    <property type="entry name" value="LrgA"/>
    <property type="match status" value="1"/>
</dbReference>
<evidence type="ECO:0000256" key="6">
    <source>
        <dbReference type="SAM" id="Phobius"/>
    </source>
</evidence>
<evidence type="ECO:0000256" key="4">
    <source>
        <dbReference type="ARBA" id="ARBA00022989"/>
    </source>
</evidence>
<comment type="caution">
    <text evidence="7">The sequence shown here is derived from an EMBL/GenBank/DDBJ whole genome shotgun (WGS) entry which is preliminary data.</text>
</comment>
<gene>
    <name evidence="7" type="ORF">JOC54_000590</name>
</gene>
<reference evidence="7" key="1">
    <citation type="submission" date="2021-01" db="EMBL/GenBank/DDBJ databases">
        <title>Genomic Encyclopedia of Type Strains, Phase IV (KMG-IV): sequencing the most valuable type-strain genomes for metagenomic binning, comparative biology and taxonomic classification.</title>
        <authorList>
            <person name="Goeker M."/>
        </authorList>
    </citation>
    <scope>NUCLEOTIDE SEQUENCE</scope>
    <source>
        <strain evidence="7">DSM 21943</strain>
    </source>
</reference>
<dbReference type="PANTHER" id="PTHR33931:SF2">
    <property type="entry name" value="HOLIN-LIKE PROTEIN CIDA"/>
    <property type="match status" value="1"/>
</dbReference>
<keyword evidence="3 6" id="KW-0812">Transmembrane</keyword>
<feature type="transmembrane region" description="Helical" evidence="6">
    <location>
        <begin position="33"/>
        <end position="50"/>
    </location>
</feature>
<comment type="subcellular location">
    <subcellularLocation>
        <location evidence="1">Cell membrane</location>
        <topology evidence="1">Multi-pass membrane protein</topology>
    </subcellularLocation>
</comment>
<keyword evidence="5 6" id="KW-0472">Membrane</keyword>
<protein>
    <submittedName>
        <fullName evidence="7">Holin-like protein</fullName>
    </submittedName>
</protein>
<evidence type="ECO:0000256" key="2">
    <source>
        <dbReference type="ARBA" id="ARBA00022475"/>
    </source>
</evidence>
<proteinExistence type="predicted"/>
<evidence type="ECO:0000256" key="5">
    <source>
        <dbReference type="ARBA" id="ARBA00023136"/>
    </source>
</evidence>
<evidence type="ECO:0000256" key="3">
    <source>
        <dbReference type="ARBA" id="ARBA00022692"/>
    </source>
</evidence>
<keyword evidence="2" id="KW-1003">Cell membrane</keyword>
<dbReference type="Proteomes" id="UP001179280">
    <property type="component" value="Unassembled WGS sequence"/>
</dbReference>
<feature type="transmembrane region" description="Helical" evidence="6">
    <location>
        <begin position="7"/>
        <end position="27"/>
    </location>
</feature>
<dbReference type="EMBL" id="JAFBCV010000001">
    <property type="protein sequence ID" value="MBM7837359.1"/>
    <property type="molecule type" value="Genomic_DNA"/>
</dbReference>
<dbReference type="PANTHER" id="PTHR33931">
    <property type="entry name" value="HOLIN-LIKE PROTEIN CIDA-RELATED"/>
    <property type="match status" value="1"/>
</dbReference>
<dbReference type="NCBIfam" id="NF002460">
    <property type="entry name" value="PRK01658.1"/>
    <property type="match status" value="1"/>
</dbReference>
<evidence type="ECO:0000313" key="7">
    <source>
        <dbReference type="EMBL" id="MBM7837359.1"/>
    </source>
</evidence>
<accession>A0ABS2SPB4</accession>
<organism evidence="7 8">
    <name type="scientific">Shouchella xiaoxiensis</name>
    <dbReference type="NCBI Taxonomy" id="766895"/>
    <lineage>
        <taxon>Bacteria</taxon>
        <taxon>Bacillati</taxon>
        <taxon>Bacillota</taxon>
        <taxon>Bacilli</taxon>
        <taxon>Bacillales</taxon>
        <taxon>Bacillaceae</taxon>
        <taxon>Shouchella</taxon>
    </lineage>
</organism>
<evidence type="ECO:0000313" key="8">
    <source>
        <dbReference type="Proteomes" id="UP001179280"/>
    </source>
</evidence>
<feature type="transmembrane region" description="Helical" evidence="6">
    <location>
        <begin position="90"/>
        <end position="113"/>
    </location>
</feature>
<sequence length="123" mass="13612">MKGIQMIIQVVFLFSLAWLGGFIQMWLQLPIPGAIIGFVLLLGLLLTKAIPEKWVEQGAKALLFILPLLFVPFNLGVMDYPELLSSSGALMVLSVAGSTIVSMIAIGHLCQWLENKREKELMK</sequence>